<name>A0A4Y2SQY6_ARAVE</name>
<accession>A0A4Y2SQY6</accession>
<comment type="caution">
    <text evidence="2">The sequence shown here is derived from an EMBL/GenBank/DDBJ whole genome shotgun (WGS) entry which is preliminary data.</text>
</comment>
<dbReference type="OrthoDB" id="6773153at2759"/>
<dbReference type="AlphaFoldDB" id="A0A4Y2SQY6"/>
<feature type="compositionally biased region" description="Acidic residues" evidence="1">
    <location>
        <begin position="8"/>
        <end position="20"/>
    </location>
</feature>
<keyword evidence="3" id="KW-1185">Reference proteome</keyword>
<evidence type="ECO:0000313" key="3">
    <source>
        <dbReference type="Proteomes" id="UP000499080"/>
    </source>
</evidence>
<evidence type="ECO:0000313" key="2">
    <source>
        <dbReference type="EMBL" id="GBN90311.1"/>
    </source>
</evidence>
<proteinExistence type="predicted"/>
<protein>
    <submittedName>
        <fullName evidence="2">Uncharacterized protein</fullName>
    </submittedName>
</protein>
<dbReference type="Proteomes" id="UP000499080">
    <property type="component" value="Unassembled WGS sequence"/>
</dbReference>
<gene>
    <name evidence="2" type="ORF">AVEN_114737_1</name>
</gene>
<dbReference type="EMBL" id="BGPR01023257">
    <property type="protein sequence ID" value="GBN90311.1"/>
    <property type="molecule type" value="Genomic_DNA"/>
</dbReference>
<reference evidence="2 3" key="1">
    <citation type="journal article" date="2019" name="Sci. Rep.">
        <title>Orb-weaving spider Araneus ventricosus genome elucidates the spidroin gene catalogue.</title>
        <authorList>
            <person name="Kono N."/>
            <person name="Nakamura H."/>
            <person name="Ohtoshi R."/>
            <person name="Moran D.A.P."/>
            <person name="Shinohara A."/>
            <person name="Yoshida Y."/>
            <person name="Fujiwara M."/>
            <person name="Mori M."/>
            <person name="Tomita M."/>
            <person name="Arakawa K."/>
        </authorList>
    </citation>
    <scope>NUCLEOTIDE SEQUENCE [LARGE SCALE GENOMIC DNA]</scope>
</reference>
<feature type="region of interest" description="Disordered" evidence="1">
    <location>
        <begin position="1"/>
        <end position="30"/>
    </location>
</feature>
<organism evidence="2 3">
    <name type="scientific">Araneus ventricosus</name>
    <name type="common">Orbweaver spider</name>
    <name type="synonym">Epeira ventricosa</name>
    <dbReference type="NCBI Taxonomy" id="182803"/>
    <lineage>
        <taxon>Eukaryota</taxon>
        <taxon>Metazoa</taxon>
        <taxon>Ecdysozoa</taxon>
        <taxon>Arthropoda</taxon>
        <taxon>Chelicerata</taxon>
        <taxon>Arachnida</taxon>
        <taxon>Araneae</taxon>
        <taxon>Araneomorphae</taxon>
        <taxon>Entelegynae</taxon>
        <taxon>Araneoidea</taxon>
        <taxon>Araneidae</taxon>
        <taxon>Araneus</taxon>
    </lineage>
</organism>
<sequence>MNRRDDGIEFEDNDDKEEPEEKPQSAQETLTGNAVRVLLVKNKAGTIELDVHLQKYCRFKDDVPGEDWMSSVMQRHNPSAKKPSILERSRVVVTSNPFSIYEFYNLAEKELSFLSLEDKPSHVYNSTESAM</sequence>
<evidence type="ECO:0000256" key="1">
    <source>
        <dbReference type="SAM" id="MobiDB-lite"/>
    </source>
</evidence>